<feature type="region of interest" description="Disordered" evidence="1">
    <location>
        <begin position="41"/>
        <end position="61"/>
    </location>
</feature>
<protein>
    <submittedName>
        <fullName evidence="2">Uncharacterized protein</fullName>
    </submittedName>
</protein>
<evidence type="ECO:0000256" key="1">
    <source>
        <dbReference type="SAM" id="MobiDB-lite"/>
    </source>
</evidence>
<sequence>AQLPGPEYKSEIDPRGPKTWSHNVIKTMAVDLVQGRIRHPMVIDDPDDDSKGKKKPRFGRADRFAERYQTEHKAGSSLRLDSLGVPVRGPHQGFGESRYLCPDKSKFGNPSGHSLAPSTPRPGGIEIMALEWTSNMPRCSDINLEKNGKMLSIVFGRVKYYLPIDNITPAELQCLLGSTFKSRAQRLCVDIVAAGEYYNISFDGGIHACSSLSEAMEKADILLGAFAFGRDPFTGTLFKPNPGQLEGYKNPILETVRLLNTDKEYAEARCRYRDVFLHPTLVCNGSFAIPATSVLDWWPELDFPKTVFKLVCRIVLIDLNDNPHYYDIPESSAIDPEAEILLRPYKPLIETFKKHGAEWIASEPVLRKVETAAKVFQVLSMVRSSRTGANPLPSLPTTTLTDHKRVDKRTDFRDPAPNSGEPNLVCQAFRSALLSAIPLTKDTLDRASQYLSLGLMCFKLTSFDEATEYLLKAAEHYNSQTTAGYMATKGLRNCFVYILHSLIATLGRGDDYSWILDKKEDCPVWWISLHSVFGPVLDEFDSVVRELRSDKVDSEMAKAAVPLCVEMLIIHLSYAMLTWFEQQQDLEGILPVYEVLAFLYSRGAIKKDIQTERWPSIEKASTALGEQMYAWANKDIITVQEGLTSEDSPVREDDLLDLQEKLMDLYVVKGEINKAMVCALVSVRMQEELNSSIDDRARVLEKAAMIARTARAKKDVDAAKAIIERAENLLQNRDRLHWRKSEIGIKRALLTSLNNASMLLYSHDQELEKTAMLLMRRARVVIAEVNIEDPAIAAKWVIAAQINQEAAKSMKDDVGLNRYANKWLLDNSKIAAANLIGNVLDGMLLLLLREIINS</sequence>
<comment type="caution">
    <text evidence="2">The sequence shown here is derived from an EMBL/GenBank/DDBJ whole genome shotgun (WGS) entry which is preliminary data.</text>
</comment>
<evidence type="ECO:0000313" key="2">
    <source>
        <dbReference type="EMBL" id="KAG0017491.1"/>
    </source>
</evidence>
<keyword evidence="3" id="KW-1185">Reference proteome</keyword>
<dbReference type="Proteomes" id="UP000703661">
    <property type="component" value="Unassembled WGS sequence"/>
</dbReference>
<accession>A0A9P6MYV8</accession>
<reference evidence="2" key="1">
    <citation type="journal article" date="2020" name="Fungal Divers.">
        <title>Resolving the Mortierellaceae phylogeny through synthesis of multi-gene phylogenetics and phylogenomics.</title>
        <authorList>
            <person name="Vandepol N."/>
            <person name="Liber J."/>
            <person name="Desiro A."/>
            <person name="Na H."/>
            <person name="Kennedy M."/>
            <person name="Barry K."/>
            <person name="Grigoriev I.V."/>
            <person name="Miller A.N."/>
            <person name="O'Donnell K."/>
            <person name="Stajich J.E."/>
            <person name="Bonito G."/>
        </authorList>
    </citation>
    <scope>NUCLEOTIDE SEQUENCE</scope>
    <source>
        <strain evidence="2">NRRL 2769</strain>
    </source>
</reference>
<feature type="non-terminal residue" evidence="2">
    <location>
        <position position="1"/>
    </location>
</feature>
<dbReference type="EMBL" id="JAAAID010000440">
    <property type="protein sequence ID" value="KAG0017491.1"/>
    <property type="molecule type" value="Genomic_DNA"/>
</dbReference>
<proteinExistence type="predicted"/>
<name>A0A9P6MYV8_9FUNG</name>
<organism evidence="2 3">
    <name type="scientific">Entomortierella chlamydospora</name>
    <dbReference type="NCBI Taxonomy" id="101097"/>
    <lineage>
        <taxon>Eukaryota</taxon>
        <taxon>Fungi</taxon>
        <taxon>Fungi incertae sedis</taxon>
        <taxon>Mucoromycota</taxon>
        <taxon>Mortierellomycotina</taxon>
        <taxon>Mortierellomycetes</taxon>
        <taxon>Mortierellales</taxon>
        <taxon>Mortierellaceae</taxon>
        <taxon>Entomortierella</taxon>
    </lineage>
</organism>
<dbReference type="AlphaFoldDB" id="A0A9P6MYV8"/>
<gene>
    <name evidence="2" type="ORF">BGZ80_008239</name>
</gene>
<evidence type="ECO:0000313" key="3">
    <source>
        <dbReference type="Proteomes" id="UP000703661"/>
    </source>
</evidence>